<sequence>MLNDGDSSISSVEDTSMVDDGISPLEVASMVGSCSVEVCSEIVAIPNPSVSKNDVISRVEDELGNCVRVTNEEGTTEEDVMSKTDEETSVEEAKKLIKTETKFMSLSEEDKETSEDVSTTSLVVMTLEGDGDTIKSSLEDKRSSDETIADVKLKDSMSETDRMSEATPVSIDDVIKTIEEARLREDSIATSSEGDGDGIIIDPERDKEASLEDIAACSSEEDCVSTTFDVVKANGEELISSMFITDCVDEGNIDSAPDVLITRDSLDETRFKNEDERTDEMIIEESSASVSVAESTDSMVNKTSLLDLVASNE</sequence>
<dbReference type="EnsemblMetazoa" id="Aqu2.1.38814_001">
    <property type="protein sequence ID" value="Aqu2.1.38814_001"/>
    <property type="gene ID" value="Aqu2.1.38814"/>
</dbReference>
<name>A0A1X7VGB7_AMPQE</name>
<protein>
    <submittedName>
        <fullName evidence="1">Uncharacterized protein</fullName>
    </submittedName>
</protein>
<accession>A0A1X7VGB7</accession>
<organism evidence="1">
    <name type="scientific">Amphimedon queenslandica</name>
    <name type="common">Sponge</name>
    <dbReference type="NCBI Taxonomy" id="400682"/>
    <lineage>
        <taxon>Eukaryota</taxon>
        <taxon>Metazoa</taxon>
        <taxon>Porifera</taxon>
        <taxon>Demospongiae</taxon>
        <taxon>Heteroscleromorpha</taxon>
        <taxon>Haplosclerida</taxon>
        <taxon>Niphatidae</taxon>
        <taxon>Amphimedon</taxon>
    </lineage>
</organism>
<dbReference type="AlphaFoldDB" id="A0A1X7VGB7"/>
<evidence type="ECO:0000313" key="1">
    <source>
        <dbReference type="EnsemblMetazoa" id="Aqu2.1.38814_001"/>
    </source>
</evidence>
<proteinExistence type="predicted"/>
<reference evidence="1" key="1">
    <citation type="submission" date="2017-05" db="UniProtKB">
        <authorList>
            <consortium name="EnsemblMetazoa"/>
        </authorList>
    </citation>
    <scope>IDENTIFICATION</scope>
</reference>
<dbReference type="InParanoid" id="A0A1X7VGB7"/>